<keyword evidence="9" id="KW-0235">DNA replication</keyword>
<dbReference type="SUPFAM" id="SSF52540">
    <property type="entry name" value="P-loop containing nucleoside triphosphate hydrolases"/>
    <property type="match status" value="1"/>
</dbReference>
<evidence type="ECO:0000256" key="20">
    <source>
        <dbReference type="ARBA" id="ARBA00030754"/>
    </source>
</evidence>
<name>A0A190WHE1_9VIRU</name>
<dbReference type="PROSITE" id="PS52020">
    <property type="entry name" value="CRESS_DNA_REP"/>
    <property type="match status" value="1"/>
</dbReference>
<evidence type="ECO:0000256" key="22">
    <source>
        <dbReference type="ARBA" id="ARBA00049360"/>
    </source>
</evidence>
<dbReference type="GO" id="GO:0003723">
    <property type="term" value="F:RNA binding"/>
    <property type="evidence" value="ECO:0007669"/>
    <property type="project" value="InterPro"/>
</dbReference>
<reference evidence="24 25" key="1">
    <citation type="submission" date="2015-06" db="EMBL/GenBank/DDBJ databases">
        <title>Nucleotide composition analysis revealed diverse host origins of novel circovirus-like genomes in Dianchi and Donghu lake in China.</title>
        <authorList>
            <person name="Ge X.-Y."/>
            <person name="Fang W."/>
            <person name="Wang J."/>
            <person name="Wang M.-N."/>
            <person name="Liu H.-Z."/>
            <person name="Shi Z.-L."/>
        </authorList>
    </citation>
    <scope>NUCLEOTIDE SEQUENCE [LARGE SCALE GENOMIC DNA]</scope>
    <source>
        <strain evidence="24">DCCV-10</strain>
    </source>
</reference>
<keyword evidence="10" id="KW-0540">Nuclease</keyword>
<dbReference type="InterPro" id="IPR027417">
    <property type="entry name" value="P-loop_NTPase"/>
</dbReference>
<comment type="subcellular location">
    <subcellularLocation>
        <location evidence="3">Host nucleus</location>
    </subcellularLocation>
</comment>
<dbReference type="GO" id="GO:0042025">
    <property type="term" value="C:host cell nucleus"/>
    <property type="evidence" value="ECO:0007669"/>
    <property type="project" value="UniProtKB-SubCell"/>
</dbReference>
<comment type="similarity">
    <text evidence="4">Belongs to the nanoviruses/circoviruses replication-associated protein family.</text>
</comment>
<dbReference type="GeneID" id="37627630"/>
<evidence type="ECO:0000259" key="23">
    <source>
        <dbReference type="PROSITE" id="PS52020"/>
    </source>
</evidence>
<evidence type="ECO:0000256" key="5">
    <source>
        <dbReference type="ARBA" id="ARBA00014531"/>
    </source>
</evidence>
<dbReference type="GO" id="GO:0005524">
    <property type="term" value="F:ATP binding"/>
    <property type="evidence" value="ECO:0007669"/>
    <property type="project" value="UniProtKB-KW"/>
</dbReference>
<evidence type="ECO:0000313" key="25">
    <source>
        <dbReference type="Proteomes" id="UP000173842"/>
    </source>
</evidence>
<feature type="domain" description="CRESS-DNA virus Rep endonuclease" evidence="23">
    <location>
        <begin position="2"/>
        <end position="106"/>
    </location>
</feature>
<dbReference type="EMBL" id="KT149403">
    <property type="protein sequence ID" value="AMB42981.1"/>
    <property type="molecule type" value="Genomic_DNA"/>
</dbReference>
<evidence type="ECO:0000256" key="10">
    <source>
        <dbReference type="ARBA" id="ARBA00022722"/>
    </source>
</evidence>
<dbReference type="GO" id="GO:0004519">
    <property type="term" value="F:endonuclease activity"/>
    <property type="evidence" value="ECO:0007669"/>
    <property type="project" value="UniProtKB-KW"/>
</dbReference>
<dbReference type="KEGG" id="vg:37627630"/>
<keyword evidence="8" id="KW-0548">Nucleotidyltransferase</keyword>
<keyword evidence="13" id="KW-0255">Endonuclease</keyword>
<dbReference type="GO" id="GO:0003724">
    <property type="term" value="F:RNA helicase activity"/>
    <property type="evidence" value="ECO:0007669"/>
    <property type="project" value="InterPro"/>
</dbReference>
<dbReference type="GO" id="GO:0003677">
    <property type="term" value="F:DNA binding"/>
    <property type="evidence" value="ECO:0007669"/>
    <property type="project" value="UniProtKB-KW"/>
</dbReference>
<organism evidence="24 25">
    <name type="scientific">Circovirus-like genome DCCV-10</name>
    <dbReference type="NCBI Taxonomy" id="1788438"/>
    <lineage>
        <taxon>Viruses</taxon>
        <taxon>Monodnaviria</taxon>
        <taxon>Shotokuvirae</taxon>
        <taxon>Cressdnaviricota</taxon>
        <taxon>Arfiviricetes</taxon>
        <taxon>Jormunvirales</taxon>
        <taxon>Draupnirviridae</taxon>
        <taxon>Belligerivirus</taxon>
        <taxon>Belligerivirus frelianis</taxon>
    </lineage>
</organism>
<evidence type="ECO:0000256" key="1">
    <source>
        <dbReference type="ARBA" id="ARBA00001936"/>
    </source>
</evidence>
<dbReference type="Pfam" id="PF00910">
    <property type="entry name" value="RNA_helicase"/>
    <property type="match status" value="1"/>
</dbReference>
<comment type="cofactor">
    <cofactor evidence="2">
        <name>Mg(2+)</name>
        <dbReference type="ChEBI" id="CHEBI:18420"/>
    </cofactor>
</comment>
<evidence type="ECO:0000256" key="12">
    <source>
        <dbReference type="ARBA" id="ARBA00022741"/>
    </source>
</evidence>
<dbReference type="GO" id="GO:0006260">
    <property type="term" value="P:DNA replication"/>
    <property type="evidence" value="ECO:0007669"/>
    <property type="project" value="UniProtKB-KW"/>
</dbReference>
<keyword evidence="7" id="KW-0808">Transferase</keyword>
<dbReference type="Proteomes" id="UP000173842">
    <property type="component" value="Segment"/>
</dbReference>
<evidence type="ECO:0000256" key="18">
    <source>
        <dbReference type="ARBA" id="ARBA00023125"/>
    </source>
</evidence>
<dbReference type="GO" id="GO:0016787">
    <property type="term" value="F:hydrolase activity"/>
    <property type="evidence" value="ECO:0007669"/>
    <property type="project" value="UniProtKB-KW"/>
</dbReference>
<keyword evidence="17" id="KW-0190">Covalent protein-DNA linkage</keyword>
<evidence type="ECO:0000256" key="3">
    <source>
        <dbReference type="ARBA" id="ARBA00004147"/>
    </source>
</evidence>
<dbReference type="InterPro" id="IPR049912">
    <property type="entry name" value="CRESS_DNA_REP"/>
</dbReference>
<keyword evidence="15" id="KW-0347">Helicase</keyword>
<evidence type="ECO:0000256" key="14">
    <source>
        <dbReference type="ARBA" id="ARBA00022801"/>
    </source>
</evidence>
<keyword evidence="12" id="KW-0547">Nucleotide-binding</keyword>
<evidence type="ECO:0000256" key="13">
    <source>
        <dbReference type="ARBA" id="ARBA00022759"/>
    </source>
</evidence>
<evidence type="ECO:0000256" key="16">
    <source>
        <dbReference type="ARBA" id="ARBA00022840"/>
    </source>
</evidence>
<keyword evidence="18" id="KW-0238">DNA-binding</keyword>
<evidence type="ECO:0000313" key="24">
    <source>
        <dbReference type="EMBL" id="AMB42981.1"/>
    </source>
</evidence>
<evidence type="ECO:0000256" key="11">
    <source>
        <dbReference type="ARBA" id="ARBA00022723"/>
    </source>
</evidence>
<sequence>MTTRIRAWCFTLNNPTDRDKRALIALANTTRYVIAQLEHAPTTGTPHYQGYMVFHDGKSFSALHKAMPRAHFEPARGTAQQNYDYCTKAADEGQPSNELVLEHGTLPQQGERVDISQVRELLRSGVTYRELVDMDVNYQVLRIAQEWLRVHEPARDFKPEVRWFYGEPGAGKTRAALEWLESHGEVFTVETPAKYWDGYDGHNCVLFDDLRADQCGFVRMLRLLDRYAMRVEVKGGSKQLRARYIAITAPHRPEEIYRTSSENIVQLTRRISSVTHVTRDDPDNGRPTCRYGNCEPDECLCRSNDGSDELYDSE</sequence>
<protein>
    <recommendedName>
        <fullName evidence="5">Replication-associated protein</fullName>
    </recommendedName>
    <alternativeName>
        <fullName evidence="20">ATP-dependent helicase Rep</fullName>
    </alternativeName>
    <alternativeName>
        <fullName evidence="21">RepP</fullName>
    </alternativeName>
</protein>
<evidence type="ECO:0000256" key="19">
    <source>
        <dbReference type="ARBA" id="ARBA00023268"/>
    </source>
</evidence>
<evidence type="ECO:0000256" key="7">
    <source>
        <dbReference type="ARBA" id="ARBA00022679"/>
    </source>
</evidence>
<proteinExistence type="inferred from homology"/>
<evidence type="ECO:0000256" key="17">
    <source>
        <dbReference type="ARBA" id="ARBA00023124"/>
    </source>
</evidence>
<evidence type="ECO:0000256" key="15">
    <source>
        <dbReference type="ARBA" id="ARBA00022806"/>
    </source>
</evidence>
<keyword evidence="25" id="KW-1185">Reference proteome</keyword>
<keyword evidence="19" id="KW-0511">Multifunctional enzyme</keyword>
<keyword evidence="6" id="KW-1048">Host nucleus</keyword>
<evidence type="ECO:0000256" key="6">
    <source>
        <dbReference type="ARBA" id="ARBA00022562"/>
    </source>
</evidence>
<comment type="catalytic activity">
    <reaction evidence="22">
        <text>ATP + H2O = ADP + phosphate + H(+)</text>
        <dbReference type="Rhea" id="RHEA:13065"/>
        <dbReference type="ChEBI" id="CHEBI:15377"/>
        <dbReference type="ChEBI" id="CHEBI:15378"/>
        <dbReference type="ChEBI" id="CHEBI:30616"/>
        <dbReference type="ChEBI" id="CHEBI:43474"/>
        <dbReference type="ChEBI" id="CHEBI:456216"/>
    </reaction>
</comment>
<dbReference type="Gene3D" id="3.40.1310.20">
    <property type="match status" value="1"/>
</dbReference>
<dbReference type="Pfam" id="PF02407">
    <property type="entry name" value="Viral_Rep"/>
    <property type="match status" value="1"/>
</dbReference>
<comment type="cofactor">
    <cofactor evidence="1">
        <name>Mn(2+)</name>
        <dbReference type="ChEBI" id="CHEBI:29035"/>
    </cofactor>
</comment>
<evidence type="ECO:0000256" key="9">
    <source>
        <dbReference type="ARBA" id="ARBA00022705"/>
    </source>
</evidence>
<keyword evidence="11" id="KW-0479">Metal-binding</keyword>
<dbReference type="InterPro" id="IPR000605">
    <property type="entry name" value="Helicase_SF3_ssDNA/RNA_vir"/>
</dbReference>
<evidence type="ECO:0000256" key="2">
    <source>
        <dbReference type="ARBA" id="ARBA00001946"/>
    </source>
</evidence>
<dbReference type="RefSeq" id="YP_009259692.1">
    <property type="nucleotide sequence ID" value="NC_030460.1"/>
</dbReference>
<dbReference type="GO" id="GO:0016779">
    <property type="term" value="F:nucleotidyltransferase activity"/>
    <property type="evidence" value="ECO:0007669"/>
    <property type="project" value="UniProtKB-KW"/>
</dbReference>
<evidence type="ECO:0000256" key="21">
    <source>
        <dbReference type="ARBA" id="ARBA00032243"/>
    </source>
</evidence>
<dbReference type="OrthoDB" id="9195at10239"/>
<dbReference type="GO" id="GO:0046872">
    <property type="term" value="F:metal ion binding"/>
    <property type="evidence" value="ECO:0007669"/>
    <property type="project" value="UniProtKB-KW"/>
</dbReference>
<accession>A0A190WHE1</accession>
<evidence type="ECO:0000256" key="4">
    <source>
        <dbReference type="ARBA" id="ARBA00008545"/>
    </source>
</evidence>
<evidence type="ECO:0000256" key="8">
    <source>
        <dbReference type="ARBA" id="ARBA00022695"/>
    </source>
</evidence>
<keyword evidence="14" id="KW-0378">Hydrolase</keyword>
<keyword evidence="16" id="KW-0067">ATP-binding</keyword>